<dbReference type="AlphaFoldDB" id="A0A425C037"/>
<accession>A0A425C037</accession>
<evidence type="ECO:0000313" key="3">
    <source>
        <dbReference type="Proteomes" id="UP000286097"/>
    </source>
</evidence>
<proteinExistence type="predicted"/>
<organism evidence="2 3">
    <name type="scientific">Peronospora effusa</name>
    <dbReference type="NCBI Taxonomy" id="542832"/>
    <lineage>
        <taxon>Eukaryota</taxon>
        <taxon>Sar</taxon>
        <taxon>Stramenopiles</taxon>
        <taxon>Oomycota</taxon>
        <taxon>Peronosporomycetes</taxon>
        <taxon>Peronosporales</taxon>
        <taxon>Peronosporaceae</taxon>
        <taxon>Peronospora</taxon>
    </lineage>
</organism>
<dbReference type="EMBL" id="QKXF01000619">
    <property type="protein sequence ID" value="RQM10427.1"/>
    <property type="molecule type" value="Genomic_DNA"/>
</dbReference>
<comment type="caution">
    <text evidence="2">The sequence shown here is derived from an EMBL/GenBank/DDBJ whole genome shotgun (WGS) entry which is preliminary data.</text>
</comment>
<evidence type="ECO:0000256" key="1">
    <source>
        <dbReference type="SAM" id="Phobius"/>
    </source>
</evidence>
<feature type="transmembrane region" description="Helical" evidence="1">
    <location>
        <begin position="12"/>
        <end position="32"/>
    </location>
</feature>
<keyword evidence="1" id="KW-0812">Transmembrane</keyword>
<dbReference type="Proteomes" id="UP000286097">
    <property type="component" value="Unassembled WGS sequence"/>
</dbReference>
<reference evidence="2 3" key="1">
    <citation type="submission" date="2018-06" db="EMBL/GenBank/DDBJ databases">
        <title>Comparative genomics of downy mildews reveals potential adaptations to biotrophy.</title>
        <authorList>
            <person name="Fletcher K."/>
            <person name="Klosterman S.J."/>
            <person name="Derevnina L."/>
            <person name="Martin F."/>
            <person name="Koike S."/>
            <person name="Reyes Chin-Wo S."/>
            <person name="Mou B."/>
            <person name="Michelmore R."/>
        </authorList>
    </citation>
    <scope>NUCLEOTIDE SEQUENCE [LARGE SCALE GENOMIC DNA]</scope>
    <source>
        <strain evidence="2 3">R13</strain>
    </source>
</reference>
<keyword evidence="1" id="KW-0472">Membrane</keyword>
<dbReference type="VEuPathDB" id="FungiDB:DD237_008323"/>
<sequence length="80" mass="8322">MGLEAGVVGIGLVYGTFTCVNVLVAIVTPVWLSGRASACKQKVPGSIPGGGKRFPTCFCTRLCIETTHARAALVASDLRQ</sequence>
<gene>
    <name evidence="2" type="ORF">DD237_008323</name>
</gene>
<keyword evidence="1" id="KW-1133">Transmembrane helix</keyword>
<protein>
    <submittedName>
        <fullName evidence="2">Uncharacterized protein</fullName>
    </submittedName>
</protein>
<evidence type="ECO:0000313" key="2">
    <source>
        <dbReference type="EMBL" id="RQM10427.1"/>
    </source>
</evidence>
<name>A0A425C037_9STRA</name>